<dbReference type="Pfam" id="PF03741">
    <property type="entry name" value="TerC"/>
    <property type="match status" value="1"/>
</dbReference>
<sequence>MIIGIDLALAGDNAVVIGMASRNLPAIQRKKAILYGTLAAVVIRVLLTFVAIRLLSIPFLMAIGGLFLIYVAINLIVGDKPPEEGELANPQNMLAAIKTIVVADLIMGLDNILAIAGASRGNFVLILIGLAISIPIIIFASQLISTLMNKYPFLVYVGAGIIAYTAAVMFLGDPFIHQHILVKYHFLIKIVVVILTLLFGKWRNQKQTRALPKAS</sequence>
<evidence type="ECO:0000256" key="6">
    <source>
        <dbReference type="SAM" id="Phobius"/>
    </source>
</evidence>
<dbReference type="Proteomes" id="UP000284219">
    <property type="component" value="Unassembled WGS sequence"/>
</dbReference>
<reference evidence="7 8" key="1">
    <citation type="submission" date="2016-08" db="EMBL/GenBank/DDBJ databases">
        <title>Novel Firmicute Genomes.</title>
        <authorList>
            <person name="Poppleton D.I."/>
            <person name="Gribaldo S."/>
        </authorList>
    </citation>
    <scope>NUCLEOTIDE SEQUENCE [LARGE SCALE GENOMIC DNA]</scope>
    <source>
        <strain evidence="7 8">RAOx-1</strain>
    </source>
</reference>
<dbReference type="NCBIfam" id="TIGR03717">
    <property type="entry name" value="R_switched_YjbE"/>
    <property type="match status" value="1"/>
</dbReference>
<keyword evidence="8" id="KW-1185">Reference proteome</keyword>
<keyword evidence="4 6" id="KW-1133">Transmembrane helix</keyword>
<evidence type="ECO:0000313" key="8">
    <source>
        <dbReference type="Proteomes" id="UP000284219"/>
    </source>
</evidence>
<accession>A0A419SRK3</accession>
<organism evidence="7 8">
    <name type="scientific">Ammoniphilus oxalaticus</name>
    <dbReference type="NCBI Taxonomy" id="66863"/>
    <lineage>
        <taxon>Bacteria</taxon>
        <taxon>Bacillati</taxon>
        <taxon>Bacillota</taxon>
        <taxon>Bacilli</taxon>
        <taxon>Bacillales</taxon>
        <taxon>Paenibacillaceae</taxon>
        <taxon>Aneurinibacillus group</taxon>
        <taxon>Ammoniphilus</taxon>
    </lineage>
</organism>
<evidence type="ECO:0000256" key="4">
    <source>
        <dbReference type="ARBA" id="ARBA00022989"/>
    </source>
</evidence>
<dbReference type="InterPro" id="IPR005496">
    <property type="entry name" value="Integral_membrane_TerC"/>
</dbReference>
<keyword evidence="5 6" id="KW-0472">Membrane</keyword>
<feature type="transmembrane region" description="Helical" evidence="6">
    <location>
        <begin position="97"/>
        <end position="117"/>
    </location>
</feature>
<protein>
    <recommendedName>
        <fullName evidence="9">Tellurium resistance protein TerC</fullName>
    </recommendedName>
</protein>
<comment type="caution">
    <text evidence="7">The sequence shown here is derived from an EMBL/GenBank/DDBJ whole genome shotgun (WGS) entry which is preliminary data.</text>
</comment>
<proteinExistence type="inferred from homology"/>
<evidence type="ECO:0000256" key="2">
    <source>
        <dbReference type="ARBA" id="ARBA00007511"/>
    </source>
</evidence>
<evidence type="ECO:0008006" key="9">
    <source>
        <dbReference type="Google" id="ProtNLM"/>
    </source>
</evidence>
<feature type="transmembrane region" description="Helical" evidence="6">
    <location>
        <begin position="58"/>
        <end position="77"/>
    </location>
</feature>
<dbReference type="EMBL" id="MCHY01000001">
    <property type="protein sequence ID" value="RKD27125.1"/>
    <property type="molecule type" value="Genomic_DNA"/>
</dbReference>
<evidence type="ECO:0000313" key="7">
    <source>
        <dbReference type="EMBL" id="RKD27125.1"/>
    </source>
</evidence>
<feature type="transmembrane region" description="Helical" evidence="6">
    <location>
        <begin position="32"/>
        <end position="52"/>
    </location>
</feature>
<evidence type="ECO:0000256" key="3">
    <source>
        <dbReference type="ARBA" id="ARBA00022692"/>
    </source>
</evidence>
<comment type="similarity">
    <text evidence="2">Belongs to the TerC family.</text>
</comment>
<feature type="transmembrane region" description="Helical" evidence="6">
    <location>
        <begin position="123"/>
        <end position="141"/>
    </location>
</feature>
<dbReference type="PANTHER" id="PTHR30238">
    <property type="entry name" value="MEMBRANE BOUND PREDICTED REDOX MODULATOR"/>
    <property type="match status" value="1"/>
</dbReference>
<keyword evidence="3 6" id="KW-0812">Transmembrane</keyword>
<comment type="subcellular location">
    <subcellularLocation>
        <location evidence="1">Membrane</location>
        <topology evidence="1">Multi-pass membrane protein</topology>
    </subcellularLocation>
</comment>
<feature type="transmembrane region" description="Helical" evidence="6">
    <location>
        <begin position="153"/>
        <end position="172"/>
    </location>
</feature>
<evidence type="ECO:0000256" key="5">
    <source>
        <dbReference type="ARBA" id="ARBA00023136"/>
    </source>
</evidence>
<evidence type="ECO:0000256" key="1">
    <source>
        <dbReference type="ARBA" id="ARBA00004141"/>
    </source>
</evidence>
<name>A0A419SRK3_9BACL</name>
<dbReference type="InterPro" id="IPR022301">
    <property type="entry name" value="Integral_membrane_YjbE"/>
</dbReference>
<dbReference type="AlphaFoldDB" id="A0A419SRK3"/>
<dbReference type="GO" id="GO:0016020">
    <property type="term" value="C:membrane"/>
    <property type="evidence" value="ECO:0007669"/>
    <property type="project" value="UniProtKB-SubCell"/>
</dbReference>
<feature type="transmembrane region" description="Helical" evidence="6">
    <location>
        <begin position="184"/>
        <end position="202"/>
    </location>
</feature>
<gene>
    <name evidence="7" type="ORF">BEP19_00200</name>
</gene>
<dbReference type="PANTHER" id="PTHR30238:SF4">
    <property type="entry name" value="SLL1022 PROTEIN"/>
    <property type="match status" value="1"/>
</dbReference>